<gene>
    <name evidence="1" type="ORF">H4S07_001226</name>
</gene>
<protein>
    <submittedName>
        <fullName evidence="1">Uncharacterized protein</fullName>
    </submittedName>
</protein>
<organism evidence="1 2">
    <name type="scientific">Coemansia furcata</name>
    <dbReference type="NCBI Taxonomy" id="417177"/>
    <lineage>
        <taxon>Eukaryota</taxon>
        <taxon>Fungi</taxon>
        <taxon>Fungi incertae sedis</taxon>
        <taxon>Zoopagomycota</taxon>
        <taxon>Kickxellomycotina</taxon>
        <taxon>Kickxellomycetes</taxon>
        <taxon>Kickxellales</taxon>
        <taxon>Kickxellaceae</taxon>
        <taxon>Coemansia</taxon>
    </lineage>
</organism>
<keyword evidence="2" id="KW-1185">Reference proteome</keyword>
<reference evidence="1" key="1">
    <citation type="submission" date="2022-07" db="EMBL/GenBank/DDBJ databases">
        <title>Phylogenomic reconstructions and comparative analyses of Kickxellomycotina fungi.</title>
        <authorList>
            <person name="Reynolds N.K."/>
            <person name="Stajich J.E."/>
            <person name="Barry K."/>
            <person name="Grigoriev I.V."/>
            <person name="Crous P."/>
            <person name="Smith M.E."/>
        </authorList>
    </citation>
    <scope>NUCLEOTIDE SEQUENCE</scope>
    <source>
        <strain evidence="1">CBS 102833</strain>
    </source>
</reference>
<dbReference type="Proteomes" id="UP001140096">
    <property type="component" value="Unassembled WGS sequence"/>
</dbReference>
<comment type="caution">
    <text evidence="1">The sequence shown here is derived from an EMBL/GenBank/DDBJ whole genome shotgun (WGS) entry which is preliminary data.</text>
</comment>
<sequence length="357" mass="37870">MRLPVLATVWATVLTSALGQPSEDGHASSLSKRLNSGSTLTRKDFDSIVQIGLNNKNVAIEGCVGVLISPWHVLTQNVCLYPDPYITTPNYANMTVTIGKTASDNTKTLYKFTVSGILGGDQLANEKVSSRLAILILNKEVKSNIVKPAKLYGGDYKTTTPAMLIGLATSSTGNSTASLKKMRYENVAILSNSYCQGANRIYDEVGEMCTLVKGSLNTCKGDFGAPIFTEVDNDGSTVEPVEQPEGSKPSKSPAKAKAYALLALTTDSVLPGKTAPPMGCSLTGSTGYYTWVYPFINQIAALIDADLKNITLVNNTLSSTTDPFLHPDMVTTQYGGIAKTASLSAAALLVWAAAAMF</sequence>
<dbReference type="EMBL" id="JANBUP010000174">
    <property type="protein sequence ID" value="KAJ2812682.1"/>
    <property type="molecule type" value="Genomic_DNA"/>
</dbReference>
<accession>A0ACC1LPW0</accession>
<evidence type="ECO:0000313" key="1">
    <source>
        <dbReference type="EMBL" id="KAJ2812682.1"/>
    </source>
</evidence>
<evidence type="ECO:0000313" key="2">
    <source>
        <dbReference type="Proteomes" id="UP001140096"/>
    </source>
</evidence>
<name>A0ACC1LPW0_9FUNG</name>
<proteinExistence type="predicted"/>